<proteinExistence type="predicted"/>
<reference evidence="2" key="1">
    <citation type="journal article" date="2021" name="Proc. Natl. Acad. Sci. U.S.A.">
        <title>A Catalog of Tens of Thousands of Viruses from Human Metagenomes Reveals Hidden Associations with Chronic Diseases.</title>
        <authorList>
            <person name="Tisza M.J."/>
            <person name="Buck C.B."/>
        </authorList>
    </citation>
    <scope>NUCLEOTIDE SEQUENCE</scope>
    <source>
        <strain evidence="2">CtdHi7</strain>
    </source>
</reference>
<evidence type="ECO:0008006" key="3">
    <source>
        <dbReference type="Google" id="ProtNLM"/>
    </source>
</evidence>
<protein>
    <recommendedName>
        <fullName evidence="3">DUF2577 domain-containing protein</fullName>
    </recommendedName>
</protein>
<accession>A0A8S5U1S2</accession>
<feature type="compositionally biased region" description="Basic and acidic residues" evidence="1">
    <location>
        <begin position="99"/>
        <end position="111"/>
    </location>
</feature>
<dbReference type="EMBL" id="BK015985">
    <property type="protein sequence ID" value="DAF88378.1"/>
    <property type="molecule type" value="Genomic_DNA"/>
</dbReference>
<dbReference type="Pfam" id="PF10844">
    <property type="entry name" value="DUF2577"/>
    <property type="match status" value="1"/>
</dbReference>
<feature type="region of interest" description="Disordered" evidence="1">
    <location>
        <begin position="75"/>
        <end position="111"/>
    </location>
</feature>
<evidence type="ECO:0000256" key="1">
    <source>
        <dbReference type="SAM" id="MobiDB-lite"/>
    </source>
</evidence>
<evidence type="ECO:0000313" key="2">
    <source>
        <dbReference type="EMBL" id="DAF88378.1"/>
    </source>
</evidence>
<dbReference type="InterPro" id="IPR022555">
    <property type="entry name" value="DUF2577"/>
</dbReference>
<name>A0A8S5U1S2_9CAUD</name>
<organism evidence="2">
    <name type="scientific">Siphoviridae sp. ctdHi7</name>
    <dbReference type="NCBI Taxonomy" id="2825577"/>
    <lineage>
        <taxon>Viruses</taxon>
        <taxon>Duplodnaviria</taxon>
        <taxon>Heunggongvirae</taxon>
        <taxon>Uroviricota</taxon>
        <taxon>Caudoviricetes</taxon>
    </lineage>
</organism>
<sequence>MANNTPEESTSIKGLFQGLIPDACGVIQGTVTSVSPLSILVVNDEKLTLNASILIVPKHLTDYTATVDIVQGKGSVNSKTATDGGHTHKYNGNTENGGEPDHNHGYKGTTEETKHSHSLASFNIYKATMTVYNALKVGEKVHLLSFDNGKKYYVLDRVV</sequence>